<protein>
    <submittedName>
        <fullName evidence="1">Uncharacterized protein</fullName>
    </submittedName>
</protein>
<proteinExistence type="predicted"/>
<evidence type="ECO:0000313" key="2">
    <source>
        <dbReference type="Proteomes" id="UP000826661"/>
    </source>
</evidence>
<accession>A0A8G0PQ67</accession>
<sequence>MEAQPLPRISTPTRNWGNAVKDATALTVGVISRSKFIAVRSDAWLSVVQHINAILGANFKLPAVTPHFWIPKYELILVYAMSRCEPDTIVARRSGRLLYTRTGNVFGRLSSMRVPFAYGASAVDATYVALGYEVMAGKEYVHNEVLE</sequence>
<dbReference type="EMBL" id="CP075869">
    <property type="protein sequence ID" value="QYT04779.1"/>
    <property type="molecule type" value="Genomic_DNA"/>
</dbReference>
<name>A0A8G0PQ67_9HYPO</name>
<dbReference type="AlphaFoldDB" id="A0A8G0PQ67"/>
<organism evidence="1 2">
    <name type="scientific">Trichoderma simmonsii</name>
    <dbReference type="NCBI Taxonomy" id="1491479"/>
    <lineage>
        <taxon>Eukaryota</taxon>
        <taxon>Fungi</taxon>
        <taxon>Dikarya</taxon>
        <taxon>Ascomycota</taxon>
        <taxon>Pezizomycotina</taxon>
        <taxon>Sordariomycetes</taxon>
        <taxon>Hypocreomycetidae</taxon>
        <taxon>Hypocreales</taxon>
        <taxon>Hypocreaceae</taxon>
        <taxon>Trichoderma</taxon>
    </lineage>
</organism>
<gene>
    <name evidence="1" type="ORF">H0G86_011681</name>
</gene>
<reference evidence="1 2" key="1">
    <citation type="journal article" date="2021" name="BMC Genomics">
        <title>Telomere-to-telomere genome assembly of asparaginase-producing Trichoderma simmonsii.</title>
        <authorList>
            <person name="Chung D."/>
            <person name="Kwon Y.M."/>
            <person name="Yang Y."/>
        </authorList>
    </citation>
    <scope>NUCLEOTIDE SEQUENCE [LARGE SCALE GENOMIC DNA]</scope>
    <source>
        <strain evidence="1 2">GH-Sj1</strain>
    </source>
</reference>
<evidence type="ECO:0000313" key="1">
    <source>
        <dbReference type="EMBL" id="QYT04779.1"/>
    </source>
</evidence>
<keyword evidence="2" id="KW-1185">Reference proteome</keyword>
<dbReference type="Proteomes" id="UP000826661">
    <property type="component" value="Chromosome VI"/>
</dbReference>